<dbReference type="AlphaFoldDB" id="A0AAN9IDX1"/>
<comment type="caution">
    <text evidence="1">The sequence shown here is derived from an EMBL/GenBank/DDBJ whole genome shotgun (WGS) entry which is preliminary data.</text>
</comment>
<dbReference type="PANTHER" id="PTHR35995">
    <property type="entry name" value="OS04G0690500 PROTEIN"/>
    <property type="match status" value="1"/>
</dbReference>
<dbReference type="PANTHER" id="PTHR35995:SF1">
    <property type="entry name" value="OS04G0690500 PROTEIN"/>
    <property type="match status" value="1"/>
</dbReference>
<evidence type="ECO:0000313" key="2">
    <source>
        <dbReference type="Proteomes" id="UP001372338"/>
    </source>
</evidence>
<name>A0AAN9IDX1_CROPI</name>
<dbReference type="EMBL" id="JAYWIO010000003">
    <property type="protein sequence ID" value="KAK7275647.1"/>
    <property type="molecule type" value="Genomic_DNA"/>
</dbReference>
<keyword evidence="2" id="KW-1185">Reference proteome</keyword>
<sequence length="210" mass="24176">MDANQGREEKSWCYFHTKQVVVGVCHLCLNERLLIVAAKQGHHHNIRIHNPFTSKASHRLQTFMHRKPSASIHKIFAFGSLFSRPESHQLKSADHNFENDASPSPEESFISIKFEENGVASWEKNSGVSNKVPLENSQVLNKDTKETKSMIQHGKLSNAFRWRKRIGPLFHVIHWRRSTTITKGGSKVEGVKVRKSWMRTLITKRKTNIE</sequence>
<reference evidence="1 2" key="1">
    <citation type="submission" date="2024-01" db="EMBL/GenBank/DDBJ databases">
        <title>The genomes of 5 underutilized Papilionoideae crops provide insights into root nodulation and disease resistanc.</title>
        <authorList>
            <person name="Yuan L."/>
        </authorList>
    </citation>
    <scope>NUCLEOTIDE SEQUENCE [LARGE SCALE GENOMIC DNA]</scope>
    <source>
        <strain evidence="1">ZHUSHIDOU_FW_LH</strain>
        <tissue evidence="1">Leaf</tissue>
    </source>
</reference>
<accession>A0AAN9IDX1</accession>
<gene>
    <name evidence="1" type="ORF">RIF29_16767</name>
</gene>
<proteinExistence type="predicted"/>
<dbReference type="Proteomes" id="UP001372338">
    <property type="component" value="Unassembled WGS sequence"/>
</dbReference>
<organism evidence="1 2">
    <name type="scientific">Crotalaria pallida</name>
    <name type="common">Smooth rattlebox</name>
    <name type="synonym">Crotalaria striata</name>
    <dbReference type="NCBI Taxonomy" id="3830"/>
    <lineage>
        <taxon>Eukaryota</taxon>
        <taxon>Viridiplantae</taxon>
        <taxon>Streptophyta</taxon>
        <taxon>Embryophyta</taxon>
        <taxon>Tracheophyta</taxon>
        <taxon>Spermatophyta</taxon>
        <taxon>Magnoliopsida</taxon>
        <taxon>eudicotyledons</taxon>
        <taxon>Gunneridae</taxon>
        <taxon>Pentapetalae</taxon>
        <taxon>rosids</taxon>
        <taxon>fabids</taxon>
        <taxon>Fabales</taxon>
        <taxon>Fabaceae</taxon>
        <taxon>Papilionoideae</taxon>
        <taxon>50 kb inversion clade</taxon>
        <taxon>genistoids sensu lato</taxon>
        <taxon>core genistoids</taxon>
        <taxon>Crotalarieae</taxon>
        <taxon>Crotalaria</taxon>
    </lineage>
</organism>
<evidence type="ECO:0000313" key="1">
    <source>
        <dbReference type="EMBL" id="KAK7275647.1"/>
    </source>
</evidence>
<protein>
    <submittedName>
        <fullName evidence="1">Uncharacterized protein</fullName>
    </submittedName>
</protein>